<proteinExistence type="predicted"/>
<dbReference type="PANTHER" id="PTHR13090:SF1">
    <property type="entry name" value="ARGININE-HYDROXYLASE NDUFAF5, MITOCHONDRIAL"/>
    <property type="match status" value="1"/>
</dbReference>
<evidence type="ECO:0000313" key="4">
    <source>
        <dbReference type="Proteomes" id="UP000249123"/>
    </source>
</evidence>
<dbReference type="GO" id="GO:0008168">
    <property type="term" value="F:methyltransferase activity"/>
    <property type="evidence" value="ECO:0007669"/>
    <property type="project" value="UniProtKB-KW"/>
</dbReference>
<evidence type="ECO:0000313" key="3">
    <source>
        <dbReference type="EMBL" id="RAN36053.1"/>
    </source>
</evidence>
<protein>
    <recommendedName>
        <fullName evidence="5">Methyltransferase type 11 domain-containing protein</fullName>
    </recommendedName>
</protein>
<accession>A0A062U5R4</accession>
<evidence type="ECO:0008006" key="5">
    <source>
        <dbReference type="Google" id="ProtNLM"/>
    </source>
</evidence>
<dbReference type="SUPFAM" id="SSF53335">
    <property type="entry name" value="S-adenosyl-L-methionine-dependent methyltransferases"/>
    <property type="match status" value="1"/>
</dbReference>
<dbReference type="Gene3D" id="3.40.50.150">
    <property type="entry name" value="Vaccinia Virus protein VP39"/>
    <property type="match status" value="1"/>
</dbReference>
<name>A0A062U5R4_9PROT</name>
<reference evidence="3 4" key="1">
    <citation type="submission" date="2013-04" db="EMBL/GenBank/DDBJ databases">
        <title>Hyphomonas sp. T24B3 Genome Sequencing.</title>
        <authorList>
            <person name="Lai Q."/>
            <person name="Shao Z."/>
        </authorList>
    </citation>
    <scope>NUCLEOTIDE SEQUENCE [LARGE SCALE GENOMIC DNA]</scope>
    <source>
        <strain evidence="3 4">T24B3</strain>
    </source>
</reference>
<dbReference type="STRING" id="1280941.HY2_00755"/>
<dbReference type="PANTHER" id="PTHR13090">
    <property type="entry name" value="ARGININE-HYDROXYLASE NDUFAF5, MITOCHONDRIAL"/>
    <property type="match status" value="1"/>
</dbReference>
<dbReference type="Proteomes" id="UP000249123">
    <property type="component" value="Unassembled WGS sequence"/>
</dbReference>
<keyword evidence="2" id="KW-0808">Transferase</keyword>
<dbReference type="Pfam" id="PF13489">
    <property type="entry name" value="Methyltransf_23"/>
    <property type="match status" value="1"/>
</dbReference>
<dbReference type="EMBL" id="AWFB01000001">
    <property type="protein sequence ID" value="RAN36053.1"/>
    <property type="molecule type" value="Genomic_DNA"/>
</dbReference>
<comment type="caution">
    <text evidence="3">The sequence shown here is derived from an EMBL/GenBank/DDBJ whole genome shotgun (WGS) entry which is preliminary data.</text>
</comment>
<keyword evidence="1" id="KW-0489">Methyltransferase</keyword>
<dbReference type="eggNOG" id="COG2226">
    <property type="taxonomic scope" value="Bacteria"/>
</dbReference>
<sequence length="301" mass="32854">MTSPPAAPPRLFDRARVARNRDRAAANYPDYAFLKARVSRDIAERLEDTSHNFPHALELGAHDGQLSHLLLETGKIEQIKSADISQKMVERMQASGLTARLMDEEMLEVEPASLDLIASALSLHWVNDLPGTLIQIRKALKPDGLFLGALFGAGTLAELRACLMEAETELKGGIAPRISPLPGLQDLAALMQRAGFTLPVVDRETVTVRYASPLKLLEDLKGMGERAAFTPGTGRPLPRSVLMRTLELYLENYRDLDGKVRASFEIVHLSGWAPADSQPRPLRPGSAKASLADAVRNHGTA</sequence>
<dbReference type="InterPro" id="IPR050602">
    <property type="entry name" value="Malonyl-ACP_OMT"/>
</dbReference>
<organism evidence="3 4">
    <name type="scientific">Hyphomonas pacifica</name>
    <dbReference type="NCBI Taxonomy" id="1280941"/>
    <lineage>
        <taxon>Bacteria</taxon>
        <taxon>Pseudomonadati</taxon>
        <taxon>Pseudomonadota</taxon>
        <taxon>Alphaproteobacteria</taxon>
        <taxon>Hyphomonadales</taxon>
        <taxon>Hyphomonadaceae</taxon>
        <taxon>Hyphomonas</taxon>
    </lineage>
</organism>
<dbReference type="OrthoDB" id="9793723at2"/>
<evidence type="ECO:0000256" key="1">
    <source>
        <dbReference type="ARBA" id="ARBA00022603"/>
    </source>
</evidence>
<dbReference type="AlphaFoldDB" id="A0A062U5R4"/>
<dbReference type="GO" id="GO:0032259">
    <property type="term" value="P:methylation"/>
    <property type="evidence" value="ECO:0007669"/>
    <property type="project" value="UniProtKB-KW"/>
</dbReference>
<evidence type="ECO:0000256" key="2">
    <source>
        <dbReference type="ARBA" id="ARBA00022679"/>
    </source>
</evidence>
<keyword evidence="4" id="KW-1185">Reference proteome</keyword>
<dbReference type="RefSeq" id="WP_034823663.1">
    <property type="nucleotide sequence ID" value="NZ_AWFA01000001.1"/>
</dbReference>
<dbReference type="CDD" id="cd02440">
    <property type="entry name" value="AdoMet_MTases"/>
    <property type="match status" value="1"/>
</dbReference>
<gene>
    <name evidence="3" type="ORF">HY3_00315</name>
</gene>
<dbReference type="InterPro" id="IPR029063">
    <property type="entry name" value="SAM-dependent_MTases_sf"/>
</dbReference>